<proteinExistence type="predicted"/>
<accession>A0A433QK00</accession>
<reference evidence="1 2" key="1">
    <citation type="journal article" date="2018" name="New Phytol.">
        <title>Phylogenomics of Endogonaceae and evolution of mycorrhizas within Mucoromycota.</title>
        <authorList>
            <person name="Chang Y."/>
            <person name="Desiro A."/>
            <person name="Na H."/>
            <person name="Sandor L."/>
            <person name="Lipzen A."/>
            <person name="Clum A."/>
            <person name="Barry K."/>
            <person name="Grigoriev I.V."/>
            <person name="Martin F.M."/>
            <person name="Stajich J.E."/>
            <person name="Smith M.E."/>
            <person name="Bonito G."/>
            <person name="Spatafora J.W."/>
        </authorList>
    </citation>
    <scope>NUCLEOTIDE SEQUENCE [LARGE SCALE GENOMIC DNA]</scope>
    <source>
        <strain evidence="1 2">AD002</strain>
    </source>
</reference>
<gene>
    <name evidence="1" type="ORF">BC938DRAFT_479870</name>
</gene>
<organism evidence="1 2">
    <name type="scientific">Jimgerdemannia flammicorona</name>
    <dbReference type="NCBI Taxonomy" id="994334"/>
    <lineage>
        <taxon>Eukaryota</taxon>
        <taxon>Fungi</taxon>
        <taxon>Fungi incertae sedis</taxon>
        <taxon>Mucoromycota</taxon>
        <taxon>Mucoromycotina</taxon>
        <taxon>Endogonomycetes</taxon>
        <taxon>Endogonales</taxon>
        <taxon>Endogonaceae</taxon>
        <taxon>Jimgerdemannia</taxon>
    </lineage>
</organism>
<dbReference type="Proteomes" id="UP000274822">
    <property type="component" value="Unassembled WGS sequence"/>
</dbReference>
<sequence length="114" mass="12742">MLGRDCLQRGPRCQRLHRPEHGESSKVSWQNPEERAVFIVFATTAQNKHGHSHRLLCNVQSKACAQFGGFEANGGEKGCDVQAKARGSGELGDVSACGVIWGRVIWRRFIWDHQ</sequence>
<name>A0A433QK00_9FUNG</name>
<keyword evidence="2" id="KW-1185">Reference proteome</keyword>
<dbReference type="AlphaFoldDB" id="A0A433QK00"/>
<evidence type="ECO:0000313" key="2">
    <source>
        <dbReference type="Proteomes" id="UP000274822"/>
    </source>
</evidence>
<dbReference type="EMBL" id="RBNJ01004315">
    <property type="protein sequence ID" value="RUS30084.1"/>
    <property type="molecule type" value="Genomic_DNA"/>
</dbReference>
<protein>
    <submittedName>
        <fullName evidence="1">Uncharacterized protein</fullName>
    </submittedName>
</protein>
<evidence type="ECO:0000313" key="1">
    <source>
        <dbReference type="EMBL" id="RUS30084.1"/>
    </source>
</evidence>
<comment type="caution">
    <text evidence="1">The sequence shown here is derived from an EMBL/GenBank/DDBJ whole genome shotgun (WGS) entry which is preliminary data.</text>
</comment>